<dbReference type="AlphaFoldDB" id="A0A091B6H6"/>
<dbReference type="OrthoDB" id="487531at2"/>
<evidence type="ECO:0000313" key="1">
    <source>
        <dbReference type="EMBL" id="KFN47097.1"/>
    </source>
</evidence>
<keyword evidence="2" id="KW-1185">Reference proteome</keyword>
<organism evidence="1 2">
    <name type="scientific">Arenimonas metalli CF5-1</name>
    <dbReference type="NCBI Taxonomy" id="1384056"/>
    <lineage>
        <taxon>Bacteria</taxon>
        <taxon>Pseudomonadati</taxon>
        <taxon>Pseudomonadota</taxon>
        <taxon>Gammaproteobacteria</taxon>
        <taxon>Lysobacterales</taxon>
        <taxon>Lysobacteraceae</taxon>
        <taxon>Arenimonas</taxon>
    </lineage>
</organism>
<gene>
    <name evidence="1" type="ORF">N787_01990</name>
</gene>
<dbReference type="Proteomes" id="UP000029393">
    <property type="component" value="Unassembled WGS sequence"/>
</dbReference>
<comment type="caution">
    <text evidence="1">The sequence shown here is derived from an EMBL/GenBank/DDBJ whole genome shotgun (WGS) entry which is preliminary data.</text>
</comment>
<sequence>MDERDEWLTRLRKMRLSWPVRCARTFTPEEMARLSEGLWPASLEDRWVVWHDAGLLRAWRGATGECIYEAELTVDDGGAGHCRILRVCDEPDMYTRSAADAGELDRFEGVLALLLGRRREAAA</sequence>
<name>A0A091B6H6_9GAMM</name>
<dbReference type="PATRIC" id="fig|1384056.3.peg.1017"/>
<protein>
    <submittedName>
        <fullName evidence="1">Uncharacterized protein</fullName>
    </submittedName>
</protein>
<proteinExistence type="predicted"/>
<dbReference type="EMBL" id="AVCK01000012">
    <property type="protein sequence ID" value="KFN47097.1"/>
    <property type="molecule type" value="Genomic_DNA"/>
</dbReference>
<evidence type="ECO:0000313" key="2">
    <source>
        <dbReference type="Proteomes" id="UP000029393"/>
    </source>
</evidence>
<reference evidence="1 2" key="1">
    <citation type="submission" date="2013-09" db="EMBL/GenBank/DDBJ databases">
        <title>Genome sequencing of Arenimonas metalli.</title>
        <authorList>
            <person name="Chen F."/>
            <person name="Wang G."/>
        </authorList>
    </citation>
    <scope>NUCLEOTIDE SEQUENCE [LARGE SCALE GENOMIC DNA]</scope>
    <source>
        <strain evidence="1 2">CF5-1</strain>
    </source>
</reference>
<dbReference type="eggNOG" id="ENOG5031FCC">
    <property type="taxonomic scope" value="Bacteria"/>
</dbReference>
<dbReference type="RefSeq" id="WP_034211238.1">
    <property type="nucleotide sequence ID" value="NZ_AVCK01000012.1"/>
</dbReference>
<accession>A0A091B6H6</accession>